<accession>A0ABR9JWH6</accession>
<protein>
    <submittedName>
        <fullName evidence="9">N,N'-diacetylchitobiose transport system permease protein</fullName>
    </submittedName>
</protein>
<keyword evidence="3" id="KW-1003">Cell membrane</keyword>
<dbReference type="CDD" id="cd06261">
    <property type="entry name" value="TM_PBP2"/>
    <property type="match status" value="1"/>
</dbReference>
<evidence type="ECO:0000313" key="9">
    <source>
        <dbReference type="EMBL" id="MBE1534923.1"/>
    </source>
</evidence>
<dbReference type="InterPro" id="IPR050901">
    <property type="entry name" value="BP-dep_ABC_trans_perm"/>
</dbReference>
<evidence type="ECO:0000256" key="5">
    <source>
        <dbReference type="ARBA" id="ARBA00022989"/>
    </source>
</evidence>
<dbReference type="PANTHER" id="PTHR32243:SF18">
    <property type="entry name" value="INNER MEMBRANE ABC TRANSPORTER PERMEASE PROTEIN YCJP"/>
    <property type="match status" value="1"/>
</dbReference>
<dbReference type="InterPro" id="IPR000515">
    <property type="entry name" value="MetI-like"/>
</dbReference>
<feature type="transmembrane region" description="Helical" evidence="7">
    <location>
        <begin position="103"/>
        <end position="124"/>
    </location>
</feature>
<dbReference type="Proteomes" id="UP000627838">
    <property type="component" value="Unassembled WGS sequence"/>
</dbReference>
<dbReference type="RefSeq" id="WP_192761215.1">
    <property type="nucleotide sequence ID" value="NZ_JADBDZ010000001.1"/>
</dbReference>
<dbReference type="Gene3D" id="1.10.3720.10">
    <property type="entry name" value="MetI-like"/>
    <property type="match status" value="1"/>
</dbReference>
<feature type="transmembrane region" description="Helical" evidence="7">
    <location>
        <begin position="168"/>
        <end position="190"/>
    </location>
</feature>
<dbReference type="PROSITE" id="PS50928">
    <property type="entry name" value="ABC_TM1"/>
    <property type="match status" value="1"/>
</dbReference>
<organism evidence="9 10">
    <name type="scientific">Actinomadura algeriensis</name>
    <dbReference type="NCBI Taxonomy" id="1679523"/>
    <lineage>
        <taxon>Bacteria</taxon>
        <taxon>Bacillati</taxon>
        <taxon>Actinomycetota</taxon>
        <taxon>Actinomycetes</taxon>
        <taxon>Streptosporangiales</taxon>
        <taxon>Thermomonosporaceae</taxon>
        <taxon>Actinomadura</taxon>
    </lineage>
</organism>
<comment type="similarity">
    <text evidence="7">Belongs to the binding-protein-dependent transport system permease family.</text>
</comment>
<feature type="transmembrane region" description="Helical" evidence="7">
    <location>
        <begin position="269"/>
        <end position="290"/>
    </location>
</feature>
<sequence length="305" mass="33339">MTAPLNLPAVRKRGAAGASARTGGSGRKKLFSKITWNAIGVVVFVLAVFPVFWMASTAFKPNDEIFSSTPKPLPADPTLEHFDVIVNGSVAEVSFWKYFGNSALLALGTVLVSGLLALLAATAVARFRFRFRTTFLVMLLIVQMVPLEALVIPLFLDLKQLNMLNSMWGLLVVYIGFAVPFAIWMLRGFVAAVPRELEEAAAIDGAGPVRTFFRVMLPLVAPGLVATSIFSFITAWNEFIFAFTFLDDQDKYTLPIMLQFFFGRSGNSWGPIMAASTLLTIPVIIFFLIVQRRMVTGLTAGAVKG</sequence>
<keyword evidence="10" id="KW-1185">Reference proteome</keyword>
<evidence type="ECO:0000256" key="2">
    <source>
        <dbReference type="ARBA" id="ARBA00022448"/>
    </source>
</evidence>
<name>A0ABR9JWH6_9ACTN</name>
<feature type="domain" description="ABC transmembrane type-1" evidence="8">
    <location>
        <begin position="99"/>
        <end position="290"/>
    </location>
</feature>
<keyword evidence="5 7" id="KW-1133">Transmembrane helix</keyword>
<feature type="transmembrane region" description="Helical" evidence="7">
    <location>
        <begin position="34"/>
        <end position="55"/>
    </location>
</feature>
<dbReference type="EMBL" id="JADBDZ010000001">
    <property type="protein sequence ID" value="MBE1534923.1"/>
    <property type="molecule type" value="Genomic_DNA"/>
</dbReference>
<gene>
    <name evidence="9" type="ORF">H4W34_004756</name>
</gene>
<evidence type="ECO:0000256" key="6">
    <source>
        <dbReference type="ARBA" id="ARBA00023136"/>
    </source>
</evidence>
<proteinExistence type="inferred from homology"/>
<keyword evidence="2 7" id="KW-0813">Transport</keyword>
<dbReference type="Pfam" id="PF00528">
    <property type="entry name" value="BPD_transp_1"/>
    <property type="match status" value="1"/>
</dbReference>
<dbReference type="PANTHER" id="PTHR32243">
    <property type="entry name" value="MALTOSE TRANSPORT SYSTEM PERMEASE-RELATED"/>
    <property type="match status" value="1"/>
</dbReference>
<evidence type="ECO:0000256" key="4">
    <source>
        <dbReference type="ARBA" id="ARBA00022692"/>
    </source>
</evidence>
<reference evidence="9 10" key="1">
    <citation type="submission" date="2020-10" db="EMBL/GenBank/DDBJ databases">
        <title>Sequencing the genomes of 1000 actinobacteria strains.</title>
        <authorList>
            <person name="Klenk H.-P."/>
        </authorList>
    </citation>
    <scope>NUCLEOTIDE SEQUENCE [LARGE SCALE GENOMIC DNA]</scope>
    <source>
        <strain evidence="9 10">DSM 46744</strain>
    </source>
</reference>
<comment type="subcellular location">
    <subcellularLocation>
        <location evidence="1 7">Cell membrane</location>
        <topology evidence="1 7">Multi-pass membrane protein</topology>
    </subcellularLocation>
</comment>
<feature type="transmembrane region" description="Helical" evidence="7">
    <location>
        <begin position="136"/>
        <end position="156"/>
    </location>
</feature>
<dbReference type="InterPro" id="IPR035906">
    <property type="entry name" value="MetI-like_sf"/>
</dbReference>
<comment type="caution">
    <text evidence="9">The sequence shown here is derived from an EMBL/GenBank/DDBJ whole genome shotgun (WGS) entry which is preliminary data.</text>
</comment>
<dbReference type="SUPFAM" id="SSF161098">
    <property type="entry name" value="MetI-like"/>
    <property type="match status" value="1"/>
</dbReference>
<evidence type="ECO:0000313" key="10">
    <source>
        <dbReference type="Proteomes" id="UP000627838"/>
    </source>
</evidence>
<evidence type="ECO:0000256" key="7">
    <source>
        <dbReference type="RuleBase" id="RU363032"/>
    </source>
</evidence>
<keyword evidence="6 7" id="KW-0472">Membrane</keyword>
<evidence type="ECO:0000259" key="8">
    <source>
        <dbReference type="PROSITE" id="PS50928"/>
    </source>
</evidence>
<evidence type="ECO:0000256" key="3">
    <source>
        <dbReference type="ARBA" id="ARBA00022475"/>
    </source>
</evidence>
<feature type="transmembrane region" description="Helical" evidence="7">
    <location>
        <begin position="211"/>
        <end position="236"/>
    </location>
</feature>
<keyword evidence="4 7" id="KW-0812">Transmembrane</keyword>
<evidence type="ECO:0000256" key="1">
    <source>
        <dbReference type="ARBA" id="ARBA00004651"/>
    </source>
</evidence>